<evidence type="ECO:0000313" key="2">
    <source>
        <dbReference type="Proteomes" id="UP000218615"/>
    </source>
</evidence>
<dbReference type="Proteomes" id="UP000218615">
    <property type="component" value="Unassembled WGS sequence"/>
</dbReference>
<reference evidence="2" key="1">
    <citation type="submission" date="2017-06" db="EMBL/GenBank/DDBJ databases">
        <authorList>
            <person name="Cremers G."/>
        </authorList>
    </citation>
    <scope>NUCLEOTIDE SEQUENCE [LARGE SCALE GENOMIC DNA]</scope>
</reference>
<evidence type="ECO:0000313" key="1">
    <source>
        <dbReference type="EMBL" id="SNQ59046.1"/>
    </source>
</evidence>
<sequence length="179" mass="20666">MLEELKKIASIENLVDKKAYFMSLLTQEAEKRNTRPIVVGGSAVDFYTEGIFPSYDIDLIGNQKIIGEILENTFRFKRSGRHWISEQIGIYVEVPGDNLAEDRDKVTTIKVGDLKLYVIGIEDLIIDRMAACSEWKSDTDCKQAEYMLRYYHSRIDFNYLDKKAKDEGLLKTLKKLHGF</sequence>
<dbReference type="OrthoDB" id="21412at2157"/>
<organism evidence="1 2">
    <name type="scientific">Candidatus Methanoperedens nitratireducens</name>
    <dbReference type="NCBI Taxonomy" id="1392998"/>
    <lineage>
        <taxon>Archaea</taxon>
        <taxon>Methanobacteriati</taxon>
        <taxon>Methanobacteriota</taxon>
        <taxon>Stenosarchaea group</taxon>
        <taxon>Methanomicrobia</taxon>
        <taxon>Methanosarcinales</taxon>
        <taxon>ANME-2 cluster</taxon>
        <taxon>Candidatus Methanoperedentaceae</taxon>
        <taxon>Candidatus Methanoperedens</taxon>
    </lineage>
</organism>
<dbReference type="RefSeq" id="WP_096203447.1">
    <property type="nucleotide sequence ID" value="NZ_FZMP01000008.1"/>
</dbReference>
<protein>
    <recommendedName>
        <fullName evidence="3">UbiD family decarboxylase</fullName>
    </recommendedName>
</protein>
<dbReference type="AlphaFoldDB" id="A0A284VIF4"/>
<accession>A0A284VIF4</accession>
<keyword evidence="2" id="KW-1185">Reference proteome</keyword>
<name>A0A284VIF4_9EURY</name>
<dbReference type="EMBL" id="FZMP01000008">
    <property type="protein sequence ID" value="SNQ59046.1"/>
    <property type="molecule type" value="Genomic_DNA"/>
</dbReference>
<proteinExistence type="predicted"/>
<evidence type="ECO:0008006" key="3">
    <source>
        <dbReference type="Google" id="ProtNLM"/>
    </source>
</evidence>
<gene>
    <name evidence="1" type="ORF">MNV_1050006</name>
</gene>